<dbReference type="FunCoup" id="A0A1S3BQ19">
    <property type="interactions" value="325"/>
</dbReference>
<reference evidence="3" key="2">
    <citation type="submission" date="2025-08" db="UniProtKB">
        <authorList>
            <consortium name="RefSeq"/>
        </authorList>
    </citation>
    <scope>IDENTIFICATION</scope>
    <source>
        <tissue evidence="3">Stem</tissue>
    </source>
</reference>
<keyword evidence="1" id="KW-0472">Membrane</keyword>
<feature type="transmembrane region" description="Helical" evidence="1">
    <location>
        <begin position="141"/>
        <end position="159"/>
    </location>
</feature>
<dbReference type="eggNOG" id="ENOG502QVSE">
    <property type="taxonomic scope" value="Eukaryota"/>
</dbReference>
<dbReference type="AlphaFoldDB" id="A0A1S3BQ19"/>
<dbReference type="InParanoid" id="A0A1S3BQ19"/>
<dbReference type="Proteomes" id="UP001652600">
    <property type="component" value="Chromosome 2"/>
</dbReference>
<dbReference type="PANTHER" id="PTHR36784">
    <property type="entry name" value="HISTONE-LYSINE N-METHYLTRANSFERASE"/>
    <property type="match status" value="1"/>
</dbReference>
<feature type="transmembrane region" description="Helical" evidence="1">
    <location>
        <begin position="110"/>
        <end position="129"/>
    </location>
</feature>
<dbReference type="RefSeq" id="XP_008450814.1">
    <property type="nucleotide sequence ID" value="XM_008452592.3"/>
</dbReference>
<dbReference type="PANTHER" id="PTHR36784:SF1">
    <property type="entry name" value="HISTONE-LYSINE N-METHYLTRANSFERASE"/>
    <property type="match status" value="1"/>
</dbReference>
<feature type="transmembrane region" description="Helical" evidence="1">
    <location>
        <begin position="40"/>
        <end position="59"/>
    </location>
</feature>
<name>A0A1S3BQ19_CUCME</name>
<keyword evidence="1" id="KW-1133">Transmembrane helix</keyword>
<evidence type="ECO:0000313" key="3">
    <source>
        <dbReference type="RefSeq" id="XP_008450814.1"/>
    </source>
</evidence>
<sequence>MMKCLFPLGMIHPLMIIVPSTPKFKRRWFVRLKGQMINRVFYGGLCLRYFFFAMRVFFYTRFFSRFLLHGNCHGLGTCKGCIELMLLATFHSFFPLLQRYHAYFMEDVDSWMIIAADWVAILACTFSIVGIVSKSSHHRRWLWCSFFIGILLSVFWFYFMMSLPRFRWDVIWLPFGPLSGAGICLYVDHLLTESSEEIRKLRGYMYSYKAN</sequence>
<dbReference type="OrthoDB" id="1904339at2759"/>
<feature type="transmembrane region" description="Helical" evidence="1">
    <location>
        <begin position="171"/>
        <end position="191"/>
    </location>
</feature>
<organism evidence="2 3">
    <name type="scientific">Cucumis melo</name>
    <name type="common">Muskmelon</name>
    <dbReference type="NCBI Taxonomy" id="3656"/>
    <lineage>
        <taxon>Eukaryota</taxon>
        <taxon>Viridiplantae</taxon>
        <taxon>Streptophyta</taxon>
        <taxon>Embryophyta</taxon>
        <taxon>Tracheophyta</taxon>
        <taxon>Spermatophyta</taxon>
        <taxon>Magnoliopsida</taxon>
        <taxon>eudicotyledons</taxon>
        <taxon>Gunneridae</taxon>
        <taxon>Pentapetalae</taxon>
        <taxon>rosids</taxon>
        <taxon>fabids</taxon>
        <taxon>Cucurbitales</taxon>
        <taxon>Cucurbitaceae</taxon>
        <taxon>Benincaseae</taxon>
        <taxon>Cucumis</taxon>
    </lineage>
</organism>
<evidence type="ECO:0000256" key="1">
    <source>
        <dbReference type="SAM" id="Phobius"/>
    </source>
</evidence>
<reference evidence="2" key="1">
    <citation type="submission" date="2025-05" db="UniProtKB">
        <authorList>
            <consortium name="RefSeq"/>
        </authorList>
    </citation>
    <scope>NUCLEOTIDE SEQUENCE [LARGE SCALE GENOMIC DNA]</scope>
</reference>
<keyword evidence="2" id="KW-1185">Reference proteome</keyword>
<accession>A0A1S3BQ19</accession>
<dbReference type="KEGG" id="cmo:103492288"/>
<keyword evidence="1" id="KW-0812">Transmembrane</keyword>
<dbReference type="GeneID" id="103492288"/>
<gene>
    <name evidence="3" type="primary">LOC103492288</name>
</gene>
<proteinExistence type="predicted"/>
<evidence type="ECO:0000313" key="2">
    <source>
        <dbReference type="Proteomes" id="UP001652600"/>
    </source>
</evidence>
<protein>
    <submittedName>
        <fullName evidence="3">Uncharacterized protein LOC103492288 isoform X1</fullName>
    </submittedName>
</protein>